<feature type="compositionally biased region" description="Polar residues" evidence="3">
    <location>
        <begin position="370"/>
        <end position="381"/>
    </location>
</feature>
<keyword evidence="1" id="KW-0433">Leucine-rich repeat</keyword>
<dbReference type="GO" id="GO:0036064">
    <property type="term" value="C:ciliary basal body"/>
    <property type="evidence" value="ECO:0007669"/>
    <property type="project" value="UniProtKB-ARBA"/>
</dbReference>
<organism evidence="4 5">
    <name type="scientific">Daphnia galeata</name>
    <dbReference type="NCBI Taxonomy" id="27404"/>
    <lineage>
        <taxon>Eukaryota</taxon>
        <taxon>Metazoa</taxon>
        <taxon>Ecdysozoa</taxon>
        <taxon>Arthropoda</taxon>
        <taxon>Crustacea</taxon>
        <taxon>Branchiopoda</taxon>
        <taxon>Diplostraca</taxon>
        <taxon>Cladocera</taxon>
        <taxon>Anomopoda</taxon>
        <taxon>Daphniidae</taxon>
        <taxon>Daphnia</taxon>
    </lineage>
</organism>
<dbReference type="FunFam" id="3.80.10.10:FF:000094">
    <property type="entry name" value="protein C21orf2 isoform X1"/>
    <property type="match status" value="1"/>
</dbReference>
<feature type="region of interest" description="Disordered" evidence="3">
    <location>
        <begin position="340"/>
        <end position="385"/>
    </location>
</feature>
<dbReference type="Gene3D" id="3.80.10.10">
    <property type="entry name" value="Ribonuclease Inhibitor"/>
    <property type="match status" value="1"/>
</dbReference>
<evidence type="ECO:0000256" key="3">
    <source>
        <dbReference type="SAM" id="MobiDB-lite"/>
    </source>
</evidence>
<keyword evidence="2" id="KW-0677">Repeat</keyword>
<proteinExistence type="predicted"/>
<keyword evidence="5" id="KW-1185">Reference proteome</keyword>
<evidence type="ECO:0000313" key="4">
    <source>
        <dbReference type="EMBL" id="CAH0108269.1"/>
    </source>
</evidence>
<evidence type="ECO:0000256" key="1">
    <source>
        <dbReference type="ARBA" id="ARBA00022614"/>
    </source>
</evidence>
<evidence type="ECO:0000313" key="5">
    <source>
        <dbReference type="Proteomes" id="UP000789390"/>
    </source>
</evidence>
<dbReference type="Proteomes" id="UP000789390">
    <property type="component" value="Unassembled WGS sequence"/>
</dbReference>
<dbReference type="AlphaFoldDB" id="A0A8J2WKM3"/>
<gene>
    <name evidence="4" type="ORF">DGAL_LOCUS11640</name>
</gene>
<evidence type="ECO:0000256" key="2">
    <source>
        <dbReference type="ARBA" id="ARBA00022737"/>
    </source>
</evidence>
<feature type="compositionally biased region" description="Polar residues" evidence="3">
    <location>
        <begin position="340"/>
        <end position="363"/>
    </location>
</feature>
<reference evidence="4" key="1">
    <citation type="submission" date="2021-11" db="EMBL/GenBank/DDBJ databases">
        <authorList>
            <person name="Schell T."/>
        </authorList>
    </citation>
    <scope>NUCLEOTIDE SEQUENCE</scope>
    <source>
        <strain evidence="4">M5</strain>
    </source>
</reference>
<dbReference type="Pfam" id="PF14580">
    <property type="entry name" value="LRR_9"/>
    <property type="match status" value="1"/>
</dbReference>
<dbReference type="PANTHER" id="PTHR18849:SF0">
    <property type="entry name" value="CILIA- AND FLAGELLA-ASSOCIATED PROTEIN 410-RELATED"/>
    <property type="match status" value="1"/>
</dbReference>
<dbReference type="GO" id="GO:0007010">
    <property type="term" value="P:cytoskeleton organization"/>
    <property type="evidence" value="ECO:0007669"/>
    <property type="project" value="TreeGrafter"/>
</dbReference>
<dbReference type="OrthoDB" id="1517790at2759"/>
<protein>
    <submittedName>
        <fullName evidence="4">Uncharacterized protein</fullName>
    </submittedName>
</protein>
<sequence>MIKLTEEMVIARTRISDLSSVKKLNCWGADLQDVSLLRRMPNVEVLALSVNQIRSLADFQNCYQLQELYIRKNNIKDLRDVCYLRGLSSLRNLWLADNPCSQEEGYRFAVLRALPQLEKLDDVPIKPEEIEEAARKGRDLILPAKEDEQLENHDFHSIQSNIQDVVSLDALPNKEPISRRSSEVMIAPTNHSLKNSSITPSPDLRDSNVSPIFGPEEVNITHQPPQDEINMRRFSVIATAVSPHQEKPVHSESAPASRRSSVAVSSFTAAPDQTPVNTISFPPDQFSPSKCPIHQNAILQPTQTIVQQTTSQPDLHNVTAVNDSRSSSVDQRPFRIVQDIPQSRNSPSNFQPSGYISQNSSMPSYGAPSPGQNSERCSPTRTGGRVRNRASNLLMAALCLVNELDYGSLEVLSMAVRNRLDEFDSN</sequence>
<dbReference type="InterPro" id="IPR032675">
    <property type="entry name" value="LRR_dom_sf"/>
</dbReference>
<accession>A0A8J2WKM3</accession>
<dbReference type="GO" id="GO:0097733">
    <property type="term" value="C:photoreceptor cell cilium"/>
    <property type="evidence" value="ECO:0007669"/>
    <property type="project" value="UniProtKB-ARBA"/>
</dbReference>
<dbReference type="EMBL" id="CAKKLH010000282">
    <property type="protein sequence ID" value="CAH0108269.1"/>
    <property type="molecule type" value="Genomic_DNA"/>
</dbReference>
<dbReference type="PROSITE" id="PS51450">
    <property type="entry name" value="LRR"/>
    <property type="match status" value="1"/>
</dbReference>
<name>A0A8J2WKM3_9CRUS</name>
<dbReference type="SUPFAM" id="SSF52058">
    <property type="entry name" value="L domain-like"/>
    <property type="match status" value="1"/>
</dbReference>
<dbReference type="PANTHER" id="PTHR18849">
    <property type="entry name" value="LEUCINE RICH REPEAT PROTEIN"/>
    <property type="match status" value="1"/>
</dbReference>
<comment type="caution">
    <text evidence="4">The sequence shown here is derived from an EMBL/GenBank/DDBJ whole genome shotgun (WGS) entry which is preliminary data.</text>
</comment>
<dbReference type="InterPro" id="IPR001611">
    <property type="entry name" value="Leu-rich_rpt"/>
</dbReference>